<accession>A0A0F9AE42</accession>
<dbReference type="InterPro" id="IPR024079">
    <property type="entry name" value="MetalloPept_cat_dom_sf"/>
</dbReference>
<feature type="domain" description="Peptidase M10 metallopeptidase" evidence="5">
    <location>
        <begin position="155"/>
        <end position="226"/>
    </location>
</feature>
<name>A0A0F9AE42_9ZZZZ</name>
<evidence type="ECO:0000259" key="5">
    <source>
        <dbReference type="Pfam" id="PF00413"/>
    </source>
</evidence>
<dbReference type="GO" id="GO:0006508">
    <property type="term" value="P:proteolysis"/>
    <property type="evidence" value="ECO:0007669"/>
    <property type="project" value="UniProtKB-KW"/>
</dbReference>
<keyword evidence="1" id="KW-0645">Protease</keyword>
<evidence type="ECO:0000256" key="2">
    <source>
        <dbReference type="ARBA" id="ARBA00022723"/>
    </source>
</evidence>
<protein>
    <recommendedName>
        <fullName evidence="5">Peptidase M10 metallopeptidase domain-containing protein</fullName>
    </recommendedName>
</protein>
<evidence type="ECO:0000256" key="1">
    <source>
        <dbReference type="ARBA" id="ARBA00022670"/>
    </source>
</evidence>
<gene>
    <name evidence="6" type="ORF">LCGC14_2583600</name>
</gene>
<comment type="caution">
    <text evidence="6">The sequence shown here is derived from an EMBL/GenBank/DDBJ whole genome shotgun (WGS) entry which is preliminary data.</text>
</comment>
<dbReference type="Pfam" id="PF00413">
    <property type="entry name" value="Peptidase_M10"/>
    <property type="match status" value="1"/>
</dbReference>
<proteinExistence type="predicted"/>
<evidence type="ECO:0000313" key="6">
    <source>
        <dbReference type="EMBL" id="KKL07680.1"/>
    </source>
</evidence>
<keyword evidence="3" id="KW-0378">Hydrolase</keyword>
<dbReference type="GO" id="GO:0004222">
    <property type="term" value="F:metalloendopeptidase activity"/>
    <property type="evidence" value="ECO:0007669"/>
    <property type="project" value="InterPro"/>
</dbReference>
<keyword evidence="4" id="KW-0862">Zinc</keyword>
<organism evidence="6">
    <name type="scientific">marine sediment metagenome</name>
    <dbReference type="NCBI Taxonomy" id="412755"/>
    <lineage>
        <taxon>unclassified sequences</taxon>
        <taxon>metagenomes</taxon>
        <taxon>ecological metagenomes</taxon>
    </lineage>
</organism>
<evidence type="ECO:0000256" key="4">
    <source>
        <dbReference type="ARBA" id="ARBA00022833"/>
    </source>
</evidence>
<evidence type="ECO:0000256" key="3">
    <source>
        <dbReference type="ARBA" id="ARBA00022801"/>
    </source>
</evidence>
<dbReference type="EMBL" id="LAZR01043189">
    <property type="protein sequence ID" value="KKL07680.1"/>
    <property type="molecule type" value="Genomic_DNA"/>
</dbReference>
<dbReference type="GO" id="GO:0008270">
    <property type="term" value="F:zinc ion binding"/>
    <property type="evidence" value="ECO:0007669"/>
    <property type="project" value="InterPro"/>
</dbReference>
<reference evidence="6" key="1">
    <citation type="journal article" date="2015" name="Nature">
        <title>Complex archaea that bridge the gap between prokaryotes and eukaryotes.</title>
        <authorList>
            <person name="Spang A."/>
            <person name="Saw J.H."/>
            <person name="Jorgensen S.L."/>
            <person name="Zaremba-Niedzwiedzka K."/>
            <person name="Martijn J."/>
            <person name="Lind A.E."/>
            <person name="van Eijk R."/>
            <person name="Schleper C."/>
            <person name="Guy L."/>
            <person name="Ettema T.J."/>
        </authorList>
    </citation>
    <scope>NUCLEOTIDE SEQUENCE</scope>
</reference>
<dbReference type="SUPFAM" id="SSF55486">
    <property type="entry name" value="Metalloproteases ('zincins'), catalytic domain"/>
    <property type="match status" value="1"/>
</dbReference>
<keyword evidence="2" id="KW-0479">Metal-binding</keyword>
<feature type="non-terminal residue" evidence="6">
    <location>
        <position position="1"/>
    </location>
</feature>
<dbReference type="AlphaFoldDB" id="A0A0F9AE42"/>
<dbReference type="Gene3D" id="3.40.390.10">
    <property type="entry name" value="Collagenase (Catalytic Domain)"/>
    <property type="match status" value="1"/>
</dbReference>
<sequence>NMKNEKIGLYYLGEAYDPKSYRLVKGYTMFLYHHEISSDNNVQKKSHGTGPCSDSFAVGSRWKIREDFVIDSTNNQGLSEKYFFDMNWLAMCEWDSKLKFRIFGNRDTNSIVDGPDEISPDGKNEIQFGFINEANVIAFTSIWGIFDGPIDNREIVEADIVYNLNFQWGNVSTTSDNIMDGENIAAHELGHYIGFGHISNTESTMFANANFRETKKRSLLSCEIEGLCIHYDESNICLGHNSTGTTPPRFTNLSSLSFKILNIEKKFLIFLNLIFILLLTNNFQ</sequence>
<dbReference type="GO" id="GO:0031012">
    <property type="term" value="C:extracellular matrix"/>
    <property type="evidence" value="ECO:0007669"/>
    <property type="project" value="InterPro"/>
</dbReference>
<dbReference type="InterPro" id="IPR001818">
    <property type="entry name" value="Pept_M10_metallopeptidase"/>
</dbReference>